<accession>A0AAD9PKM8</accession>
<gene>
    <name evidence="8" type="ORF">BdWA1_001854</name>
</gene>
<evidence type="ECO:0000313" key="8">
    <source>
        <dbReference type="EMBL" id="KAK2196606.1"/>
    </source>
</evidence>
<feature type="region of interest" description="Disordered" evidence="7">
    <location>
        <begin position="99"/>
        <end position="126"/>
    </location>
</feature>
<evidence type="ECO:0000256" key="3">
    <source>
        <dbReference type="ARBA" id="ARBA00008838"/>
    </source>
</evidence>
<organism evidence="8 9">
    <name type="scientific">Babesia duncani</name>
    <dbReference type="NCBI Taxonomy" id="323732"/>
    <lineage>
        <taxon>Eukaryota</taxon>
        <taxon>Sar</taxon>
        <taxon>Alveolata</taxon>
        <taxon>Apicomplexa</taxon>
        <taxon>Aconoidasida</taxon>
        <taxon>Piroplasmida</taxon>
        <taxon>Babesiidae</taxon>
        <taxon>Babesia</taxon>
    </lineage>
</organism>
<name>A0AAD9PKM8_9APIC</name>
<keyword evidence="6" id="KW-0539">Nucleus</keyword>
<keyword evidence="5" id="KW-0690">Ribosome biogenesis</keyword>
<dbReference type="InterPro" id="IPR011687">
    <property type="entry name" value="Nop53/GLTSCR2"/>
</dbReference>
<evidence type="ECO:0000256" key="7">
    <source>
        <dbReference type="SAM" id="MobiDB-lite"/>
    </source>
</evidence>
<evidence type="ECO:0000256" key="4">
    <source>
        <dbReference type="ARBA" id="ARBA00018339"/>
    </source>
</evidence>
<dbReference type="GO" id="GO:0005654">
    <property type="term" value="C:nucleoplasm"/>
    <property type="evidence" value="ECO:0007669"/>
    <property type="project" value="UniProtKB-SubCell"/>
</dbReference>
<evidence type="ECO:0000256" key="2">
    <source>
        <dbReference type="ARBA" id="ARBA00004642"/>
    </source>
</evidence>
<proteinExistence type="inferred from homology"/>
<dbReference type="AlphaFoldDB" id="A0AAD9PKM8"/>
<evidence type="ECO:0000256" key="1">
    <source>
        <dbReference type="ARBA" id="ARBA00004604"/>
    </source>
</evidence>
<dbReference type="Pfam" id="PF07767">
    <property type="entry name" value="Nop53"/>
    <property type="match status" value="1"/>
</dbReference>
<comment type="similarity">
    <text evidence="3">Belongs to the NOP53 family.</text>
</comment>
<evidence type="ECO:0000256" key="6">
    <source>
        <dbReference type="ARBA" id="ARBA00023242"/>
    </source>
</evidence>
<reference evidence="8" key="1">
    <citation type="journal article" date="2023" name="Nat. Microbiol.">
        <title>Babesia duncani multi-omics identifies virulence factors and drug targets.</title>
        <authorList>
            <person name="Singh P."/>
            <person name="Lonardi S."/>
            <person name="Liang Q."/>
            <person name="Vydyam P."/>
            <person name="Khabirova E."/>
            <person name="Fang T."/>
            <person name="Gihaz S."/>
            <person name="Thekkiniath J."/>
            <person name="Munshi M."/>
            <person name="Abel S."/>
            <person name="Ciampossin L."/>
            <person name="Batugedara G."/>
            <person name="Gupta M."/>
            <person name="Lu X.M."/>
            <person name="Lenz T."/>
            <person name="Chakravarty S."/>
            <person name="Cornillot E."/>
            <person name="Hu Y."/>
            <person name="Ma W."/>
            <person name="Gonzalez L.M."/>
            <person name="Sanchez S."/>
            <person name="Estrada K."/>
            <person name="Sanchez-Flores A."/>
            <person name="Montero E."/>
            <person name="Harb O.S."/>
            <person name="Le Roch K.G."/>
            <person name="Mamoun C.B."/>
        </authorList>
    </citation>
    <scope>NUCLEOTIDE SEQUENCE</scope>
    <source>
        <strain evidence="8">WA1</strain>
    </source>
</reference>
<protein>
    <recommendedName>
        <fullName evidence="4">Ribosome biogenesis protein NOP53</fullName>
    </recommendedName>
</protein>
<sequence>MGKSKWKKIDVTSINDSLFKANLENDALRSHKAQDIEIDIQGTKAVNDSRRLVKKNRILTKSSWVNELLLKRATKKLQSKRNKIDLDIKQDIDDIWHDNINPREDKPTKNIKSRENSVEIPHSGQSYNPDIASCSELMQKELEKIKPPPEPSKEPMTEALRIAAPWLQLEDASFLKKQRLYQLLVLGKLDKESVQKVLLEDDESIHPEADVEILKKSRKLKIKTTAQRNRKKALKADLLKRVRTKRINKLLNDITHINTMLKKSENQSVSERKVKKLKKLKQRFPDIPAIGKVGASSLLSIEPVSPVNTVVGSFYNRGLLTQPPVLDIFYKNRVKRILSRRRLRYKNMF</sequence>
<feature type="compositionally biased region" description="Basic and acidic residues" evidence="7">
    <location>
        <begin position="99"/>
        <end position="117"/>
    </location>
</feature>
<keyword evidence="9" id="KW-1185">Reference proteome</keyword>
<dbReference type="Proteomes" id="UP001214638">
    <property type="component" value="Unassembled WGS sequence"/>
</dbReference>
<dbReference type="GO" id="GO:0005730">
    <property type="term" value="C:nucleolus"/>
    <property type="evidence" value="ECO:0007669"/>
    <property type="project" value="UniProtKB-SubCell"/>
</dbReference>
<dbReference type="GO" id="GO:0042254">
    <property type="term" value="P:ribosome biogenesis"/>
    <property type="evidence" value="ECO:0007669"/>
    <property type="project" value="UniProtKB-KW"/>
</dbReference>
<dbReference type="KEGG" id="bdw:94336152"/>
<comment type="caution">
    <text evidence="8">The sequence shown here is derived from an EMBL/GenBank/DDBJ whole genome shotgun (WGS) entry which is preliminary data.</text>
</comment>
<dbReference type="GeneID" id="94336152"/>
<dbReference type="EMBL" id="JALLKP010000002">
    <property type="protein sequence ID" value="KAK2196606.1"/>
    <property type="molecule type" value="Genomic_DNA"/>
</dbReference>
<evidence type="ECO:0000256" key="5">
    <source>
        <dbReference type="ARBA" id="ARBA00022517"/>
    </source>
</evidence>
<dbReference type="RefSeq" id="XP_067803448.1">
    <property type="nucleotide sequence ID" value="XM_067946884.1"/>
</dbReference>
<evidence type="ECO:0000313" key="9">
    <source>
        <dbReference type="Proteomes" id="UP001214638"/>
    </source>
</evidence>
<comment type="subcellular location">
    <subcellularLocation>
        <location evidence="1">Nucleus</location>
        <location evidence="1">Nucleolus</location>
    </subcellularLocation>
    <subcellularLocation>
        <location evidence="2">Nucleus</location>
        <location evidence="2">Nucleoplasm</location>
    </subcellularLocation>
</comment>